<dbReference type="EMBL" id="DQVE01000041">
    <property type="protein sequence ID" value="HIP98461.1"/>
    <property type="molecule type" value="Genomic_DNA"/>
</dbReference>
<protein>
    <submittedName>
        <fullName evidence="2">tRNA pseudouridine(13) synthase TruD</fullName>
    </submittedName>
</protein>
<name>A0A9D0YPS2_AQUAO</name>
<accession>A0A9D0YPS2</accession>
<dbReference type="PANTHER" id="PTHR47811:SF1">
    <property type="entry name" value="TRNA PSEUDOURIDINE SYNTHASE D"/>
    <property type="match status" value="1"/>
</dbReference>
<dbReference type="GO" id="GO:0003723">
    <property type="term" value="F:RNA binding"/>
    <property type="evidence" value="ECO:0007669"/>
    <property type="project" value="InterPro"/>
</dbReference>
<evidence type="ECO:0000256" key="1">
    <source>
        <dbReference type="ARBA" id="ARBA00022694"/>
    </source>
</evidence>
<comment type="caution">
    <text evidence="2">The sequence shown here is derived from an EMBL/GenBank/DDBJ whole genome shotgun (WGS) entry which is preliminary data.</text>
</comment>
<dbReference type="GO" id="GO:0005829">
    <property type="term" value="C:cytosol"/>
    <property type="evidence" value="ECO:0007669"/>
    <property type="project" value="TreeGrafter"/>
</dbReference>
<dbReference type="InterPro" id="IPR001656">
    <property type="entry name" value="PsdUridine_synth_TruD"/>
</dbReference>
<dbReference type="PROSITE" id="PS01268">
    <property type="entry name" value="UPF0024"/>
    <property type="match status" value="1"/>
</dbReference>
<evidence type="ECO:0000313" key="3">
    <source>
        <dbReference type="Proteomes" id="UP000606463"/>
    </source>
</evidence>
<keyword evidence="1" id="KW-0819">tRNA processing</keyword>
<gene>
    <name evidence="2" type="primary">truD</name>
    <name evidence="2" type="ORF">EYH37_03760</name>
</gene>
<dbReference type="Pfam" id="PF01142">
    <property type="entry name" value="TruD"/>
    <property type="match status" value="2"/>
</dbReference>
<dbReference type="InterPro" id="IPR020119">
    <property type="entry name" value="PsdUridine_synth_TruD_CS"/>
</dbReference>
<dbReference type="GO" id="GO:0001522">
    <property type="term" value="P:pseudouridine synthesis"/>
    <property type="evidence" value="ECO:0007669"/>
    <property type="project" value="InterPro"/>
</dbReference>
<dbReference type="GO" id="GO:0009982">
    <property type="term" value="F:pseudouridine synthase activity"/>
    <property type="evidence" value="ECO:0007669"/>
    <property type="project" value="InterPro"/>
</dbReference>
<reference evidence="2" key="1">
    <citation type="journal article" date="2020" name="ISME J.">
        <title>Gammaproteobacteria mediating utilization of methyl-, sulfur- and petroleum organic compounds in deep ocean hydrothermal plumes.</title>
        <authorList>
            <person name="Zhou Z."/>
            <person name="Liu Y."/>
            <person name="Pan J."/>
            <person name="Cron B.R."/>
            <person name="Toner B.M."/>
            <person name="Anantharaman K."/>
            <person name="Breier J.A."/>
            <person name="Dick G.J."/>
            <person name="Li M."/>
        </authorList>
    </citation>
    <scope>NUCLEOTIDE SEQUENCE</scope>
    <source>
        <strain evidence="2">SZUA-1501</strain>
    </source>
</reference>
<dbReference type="GO" id="GO:0140098">
    <property type="term" value="F:catalytic activity, acting on RNA"/>
    <property type="evidence" value="ECO:0007669"/>
    <property type="project" value="UniProtKB-ARBA"/>
</dbReference>
<dbReference type="SUPFAM" id="SSF55120">
    <property type="entry name" value="Pseudouridine synthase"/>
    <property type="match status" value="1"/>
</dbReference>
<dbReference type="GO" id="GO:0008033">
    <property type="term" value="P:tRNA processing"/>
    <property type="evidence" value="ECO:0007669"/>
    <property type="project" value="UniProtKB-KW"/>
</dbReference>
<dbReference type="Proteomes" id="UP000606463">
    <property type="component" value="Unassembled WGS sequence"/>
</dbReference>
<proteinExistence type="predicted"/>
<dbReference type="InterPro" id="IPR042214">
    <property type="entry name" value="TruD_catalytic"/>
</dbReference>
<dbReference type="InterPro" id="IPR020103">
    <property type="entry name" value="PsdUridine_synth_cat_dom_sf"/>
</dbReference>
<dbReference type="Gene3D" id="3.30.2350.20">
    <property type="entry name" value="TruD, catalytic domain"/>
    <property type="match status" value="1"/>
</dbReference>
<dbReference type="InterPro" id="IPR043165">
    <property type="entry name" value="TruD_insert_sf"/>
</dbReference>
<evidence type="ECO:0000313" key="2">
    <source>
        <dbReference type="EMBL" id="HIP98461.1"/>
    </source>
</evidence>
<dbReference type="AlphaFoldDB" id="A0A9D0YPS2"/>
<dbReference type="Gene3D" id="3.30.2340.10">
    <property type="entry name" value="TruD, insertion domain"/>
    <property type="match status" value="1"/>
</dbReference>
<dbReference type="PANTHER" id="PTHR47811">
    <property type="entry name" value="TRNA PSEUDOURIDINE SYNTHASE D"/>
    <property type="match status" value="1"/>
</dbReference>
<sequence length="315" mass="37290">MLKTLTFDFPLKVTPFDFIVKEEGEYPEGENYYLYKLVKRNLNTNDPLIVNFLKELGVKDYGYAGLKDRLALTVQNVSLDKFIGEKLVYHKIGKYFGLLFVKRVAFKIKTGFLKGNRFFINHQNRLFNTLSFSLNYYDSQRLGKNVSRGRRFLKGKPSKKWERIFWINSYQSFVWNLTAFEVVRRKLEEYNRKGGLKILEPCRVEDKRVFHIFPCSRDKRALEEFLESLKGIKIPLVGYKVKIPPWLEEIINPILAKGGVDVEDFRRWRLKGDWRPLVVEVKGIRRYPKSLSFFLPKGAFATVYIKQLWLLEVYP</sequence>
<organism evidence="2 3">
    <name type="scientific">Aquifex aeolicus</name>
    <dbReference type="NCBI Taxonomy" id="63363"/>
    <lineage>
        <taxon>Bacteria</taxon>
        <taxon>Pseudomonadati</taxon>
        <taxon>Aquificota</taxon>
        <taxon>Aquificia</taxon>
        <taxon>Aquificales</taxon>
        <taxon>Aquificaceae</taxon>
        <taxon>Aquifex</taxon>
    </lineage>
</organism>
<dbReference type="InterPro" id="IPR050170">
    <property type="entry name" value="TruD_pseudoU_synthase"/>
</dbReference>